<keyword evidence="2" id="KW-1185">Reference proteome</keyword>
<protein>
    <submittedName>
        <fullName evidence="1">DUF29 domain-containing protein</fullName>
    </submittedName>
</protein>
<evidence type="ECO:0000313" key="2">
    <source>
        <dbReference type="Proteomes" id="UP001301388"/>
    </source>
</evidence>
<evidence type="ECO:0000313" key="1">
    <source>
        <dbReference type="EMBL" id="MEA5478117.1"/>
    </source>
</evidence>
<dbReference type="EMBL" id="JAYGIE010000062">
    <property type="protein sequence ID" value="MEA5478117.1"/>
    <property type="molecule type" value="Genomic_DNA"/>
</dbReference>
<name>A0ABU5TIH3_9CYAN</name>
<dbReference type="RefSeq" id="WP_323261681.1">
    <property type="nucleotide sequence ID" value="NZ_JAYGIE010000062.1"/>
</dbReference>
<dbReference type="Pfam" id="PF01724">
    <property type="entry name" value="DUF29"/>
    <property type="match status" value="1"/>
</dbReference>
<sequence>MTQAISPPQSISKDIYDRDLHLWLETAIAQLKAGDLENLDVENLIEELEGLAGRDRKELDSRLITLLEHILKRCYVNLPDCFKGWQNTILTQRDELSLLLEQSPSLRRYFSDRFDRSFQAALRRVDDGYPSCQFPKAWQFERDVDVLLSVNFWEL</sequence>
<dbReference type="Gene3D" id="1.20.1220.20">
    <property type="entry name" value="Uncharcterised protein PF01724"/>
    <property type="match status" value="1"/>
</dbReference>
<gene>
    <name evidence="1" type="ORF">VB774_10840</name>
</gene>
<dbReference type="Proteomes" id="UP001301388">
    <property type="component" value="Unassembled WGS sequence"/>
</dbReference>
<reference evidence="1 2" key="1">
    <citation type="submission" date="2023-12" db="EMBL/GenBank/DDBJ databases">
        <title>Baltic Sea Cyanobacteria.</title>
        <authorList>
            <person name="Delbaje E."/>
            <person name="Fewer D.P."/>
            <person name="Shishido T.K."/>
        </authorList>
    </citation>
    <scope>NUCLEOTIDE SEQUENCE [LARGE SCALE GENOMIC DNA]</scope>
    <source>
        <strain evidence="1 2">UHCC 0370</strain>
    </source>
</reference>
<comment type="caution">
    <text evidence="1">The sequence shown here is derived from an EMBL/GenBank/DDBJ whole genome shotgun (WGS) entry which is preliminary data.</text>
</comment>
<accession>A0ABU5TIH3</accession>
<dbReference type="InterPro" id="IPR002636">
    <property type="entry name" value="DUF29"/>
</dbReference>
<organism evidence="1 2">
    <name type="scientific">Pseudanabaena galeata UHCC 0370</name>
    <dbReference type="NCBI Taxonomy" id="3110310"/>
    <lineage>
        <taxon>Bacteria</taxon>
        <taxon>Bacillati</taxon>
        <taxon>Cyanobacteriota</taxon>
        <taxon>Cyanophyceae</taxon>
        <taxon>Pseudanabaenales</taxon>
        <taxon>Pseudanabaenaceae</taxon>
        <taxon>Pseudanabaena</taxon>
    </lineage>
</organism>
<proteinExistence type="predicted"/>
<dbReference type="PANTHER" id="PTHR34235">
    <property type="entry name" value="SLR1203 PROTEIN-RELATED"/>
    <property type="match status" value="1"/>
</dbReference>
<dbReference type="PANTHER" id="PTHR34235:SF4">
    <property type="entry name" value="SLR0291 PROTEIN"/>
    <property type="match status" value="1"/>
</dbReference>